<reference evidence="7 8" key="1">
    <citation type="submission" date="2020-08" db="EMBL/GenBank/DDBJ databases">
        <title>Genome sequence of Nocardioides mesophilus KACC 16243T.</title>
        <authorList>
            <person name="Hyun D.-W."/>
            <person name="Bae J.-W."/>
        </authorList>
    </citation>
    <scope>NUCLEOTIDE SEQUENCE [LARGE SCALE GENOMIC DNA]</scope>
    <source>
        <strain evidence="7 8">KACC 16243</strain>
    </source>
</reference>
<dbReference type="InterPro" id="IPR006094">
    <property type="entry name" value="Oxid_FAD_bind_N"/>
</dbReference>
<dbReference type="Gene3D" id="1.10.45.10">
    <property type="entry name" value="Vanillyl-alcohol Oxidase, Chain A, domain 4"/>
    <property type="match status" value="1"/>
</dbReference>
<comment type="cofactor">
    <cofactor evidence="1">
        <name>FAD</name>
        <dbReference type="ChEBI" id="CHEBI:57692"/>
    </cofactor>
</comment>
<dbReference type="SUPFAM" id="SSF55103">
    <property type="entry name" value="FAD-linked oxidases, C-terminal domain"/>
    <property type="match status" value="1"/>
</dbReference>
<dbReference type="PANTHER" id="PTHR42934">
    <property type="entry name" value="GLYCOLATE OXIDASE SUBUNIT GLCD"/>
    <property type="match status" value="1"/>
</dbReference>
<dbReference type="InterPro" id="IPR036318">
    <property type="entry name" value="FAD-bd_PCMH-like_sf"/>
</dbReference>
<keyword evidence="3" id="KW-0274">FAD</keyword>
<dbReference type="InterPro" id="IPR016164">
    <property type="entry name" value="FAD-linked_Oxase-like_C"/>
</dbReference>
<dbReference type="InterPro" id="IPR016169">
    <property type="entry name" value="FAD-bd_PCMH_sub2"/>
</dbReference>
<dbReference type="InterPro" id="IPR004113">
    <property type="entry name" value="FAD-bd_oxidored_4_C"/>
</dbReference>
<dbReference type="Pfam" id="PF02913">
    <property type="entry name" value="FAD-oxidase_C"/>
    <property type="match status" value="1"/>
</dbReference>
<dbReference type="InterPro" id="IPR016171">
    <property type="entry name" value="Vanillyl_alc_oxidase_C-sub2"/>
</dbReference>
<evidence type="ECO:0000256" key="1">
    <source>
        <dbReference type="ARBA" id="ARBA00001974"/>
    </source>
</evidence>
<feature type="compositionally biased region" description="Polar residues" evidence="5">
    <location>
        <begin position="1"/>
        <end position="13"/>
    </location>
</feature>
<feature type="region of interest" description="Disordered" evidence="5">
    <location>
        <begin position="1"/>
        <end position="33"/>
    </location>
</feature>
<evidence type="ECO:0000313" key="8">
    <source>
        <dbReference type="Proteomes" id="UP000515947"/>
    </source>
</evidence>
<proteinExistence type="predicted"/>
<organism evidence="7 8">
    <name type="scientific">Nocardioides mesophilus</name>
    <dbReference type="NCBI Taxonomy" id="433659"/>
    <lineage>
        <taxon>Bacteria</taxon>
        <taxon>Bacillati</taxon>
        <taxon>Actinomycetota</taxon>
        <taxon>Actinomycetes</taxon>
        <taxon>Propionibacteriales</taxon>
        <taxon>Nocardioidaceae</taxon>
        <taxon>Nocardioides</taxon>
    </lineage>
</organism>
<dbReference type="RefSeq" id="WP_187579765.1">
    <property type="nucleotide sequence ID" value="NZ_CP060713.1"/>
</dbReference>
<dbReference type="Pfam" id="PF01565">
    <property type="entry name" value="FAD_binding_4"/>
    <property type="match status" value="1"/>
</dbReference>
<evidence type="ECO:0000259" key="6">
    <source>
        <dbReference type="PROSITE" id="PS51387"/>
    </source>
</evidence>
<dbReference type="AlphaFoldDB" id="A0A7G9RE96"/>
<keyword evidence="4" id="KW-0560">Oxidoreductase</keyword>
<feature type="region of interest" description="Disordered" evidence="5">
    <location>
        <begin position="489"/>
        <end position="518"/>
    </location>
</feature>
<protein>
    <submittedName>
        <fullName evidence="7">FAD-binding protein</fullName>
    </submittedName>
</protein>
<keyword evidence="8" id="KW-1185">Reference proteome</keyword>
<sequence>MSGTHGTTSSAGPTTDPVPPEATAATGEAGARQDALDAVTRRAREVIPEEGIITDHQRLRTYECDGLAHYKVTPALVVIPETTEQLAAVVRACAEHELPFVARGSGTGLSGGALPRADGILIVTSRMRAIREVRREDQRAVVEPGVINLDVTRAATPYGYYYAPDPSSQQICSIGGNLAENSGGAHCLKYGFTTNHVLGAELVTPDGDVVELGGMAPDAPGYDLLGAVVGSEGTLGIVTAATVRLVRVPEEVRTLLAGFESTDHAGAATSAIISAGIVPAAIEMMDALAIEAAEAAVHCNYPAGAGAVLVIELDGAAVEVEHEFGEVERLCRENHAFELRVATDPAERALIWKGRKSAFAAVGRISPDYIVQDGVIPRTALPEVLRAIAELSESSGVRVANVFHAGDGNLHPLVLFDDAVEGAGAAAEKVSGAILDLCINHGGSITGEHGVGIDKAAYMPRMFNDDDLDTMQLVRCAFDPQNISNPGKVFPTPRLCGERPGRRKGAHPLQESGLAEVF</sequence>
<dbReference type="GO" id="GO:0071949">
    <property type="term" value="F:FAD binding"/>
    <property type="evidence" value="ECO:0007669"/>
    <property type="project" value="InterPro"/>
</dbReference>
<dbReference type="SUPFAM" id="SSF56176">
    <property type="entry name" value="FAD-binding/transporter-associated domain-like"/>
    <property type="match status" value="1"/>
</dbReference>
<dbReference type="InterPro" id="IPR016166">
    <property type="entry name" value="FAD-bd_PCMH"/>
</dbReference>
<dbReference type="Gene3D" id="3.30.465.10">
    <property type="match status" value="1"/>
</dbReference>
<dbReference type="GO" id="GO:0016491">
    <property type="term" value="F:oxidoreductase activity"/>
    <property type="evidence" value="ECO:0007669"/>
    <property type="project" value="UniProtKB-KW"/>
</dbReference>
<keyword evidence="2" id="KW-0285">Flavoprotein</keyword>
<dbReference type="InterPro" id="IPR051914">
    <property type="entry name" value="FAD-linked_OxidoTrans_Type4"/>
</dbReference>
<evidence type="ECO:0000256" key="3">
    <source>
        <dbReference type="ARBA" id="ARBA00022827"/>
    </source>
</evidence>
<dbReference type="Gene3D" id="3.30.70.2740">
    <property type="match status" value="1"/>
</dbReference>
<accession>A0A7G9RE96</accession>
<evidence type="ECO:0000256" key="5">
    <source>
        <dbReference type="SAM" id="MobiDB-lite"/>
    </source>
</evidence>
<dbReference type="Proteomes" id="UP000515947">
    <property type="component" value="Chromosome"/>
</dbReference>
<gene>
    <name evidence="7" type="ORF">H9L09_05910</name>
</gene>
<dbReference type="PANTHER" id="PTHR42934:SF1">
    <property type="entry name" value="GLYCOLATE OXIDASE SUBUNIT GLCD"/>
    <property type="match status" value="1"/>
</dbReference>
<dbReference type="EMBL" id="CP060713">
    <property type="protein sequence ID" value="QNN53921.1"/>
    <property type="molecule type" value="Genomic_DNA"/>
</dbReference>
<dbReference type="PROSITE" id="PS51387">
    <property type="entry name" value="FAD_PCMH"/>
    <property type="match status" value="1"/>
</dbReference>
<feature type="domain" description="FAD-binding PCMH-type" evidence="6">
    <location>
        <begin position="70"/>
        <end position="248"/>
    </location>
</feature>
<dbReference type="KEGG" id="nmes:H9L09_05910"/>
<evidence type="ECO:0000256" key="4">
    <source>
        <dbReference type="ARBA" id="ARBA00023002"/>
    </source>
</evidence>
<feature type="compositionally biased region" description="Low complexity" evidence="5">
    <location>
        <begin position="21"/>
        <end position="30"/>
    </location>
</feature>
<name>A0A7G9RE96_9ACTN</name>
<evidence type="ECO:0000313" key="7">
    <source>
        <dbReference type="EMBL" id="QNN53921.1"/>
    </source>
</evidence>
<evidence type="ECO:0000256" key="2">
    <source>
        <dbReference type="ARBA" id="ARBA00022630"/>
    </source>
</evidence>